<comment type="caution">
    <text evidence="2">The sequence shown here is derived from an EMBL/GenBank/DDBJ whole genome shotgun (WGS) entry which is preliminary data.</text>
</comment>
<gene>
    <name evidence="2" type="ORF">GGQ64_001393</name>
</gene>
<sequence>MKALFCMGLLAAVISLAGTAIADERSHPSTLESQVGSNVEGVPVKLKRSCWPARNVGIAESAKDYYASCGDDDIAGNGDK</sequence>
<dbReference type="EMBL" id="JACIEE010000003">
    <property type="protein sequence ID" value="MBB3976204.1"/>
    <property type="molecule type" value="Genomic_DNA"/>
</dbReference>
<accession>A0A7W6GJS4</accession>
<evidence type="ECO:0000313" key="3">
    <source>
        <dbReference type="Proteomes" id="UP000574761"/>
    </source>
</evidence>
<keyword evidence="3" id="KW-1185">Reference proteome</keyword>
<feature type="chain" id="PRO_5031266076" evidence="1">
    <location>
        <begin position="23"/>
        <end position="80"/>
    </location>
</feature>
<evidence type="ECO:0000313" key="2">
    <source>
        <dbReference type="EMBL" id="MBB3976204.1"/>
    </source>
</evidence>
<proteinExistence type="predicted"/>
<dbReference type="Proteomes" id="UP000574761">
    <property type="component" value="Unassembled WGS sequence"/>
</dbReference>
<name>A0A7W6GJS4_9HYPH</name>
<dbReference type="RefSeq" id="WP_183801138.1">
    <property type="nucleotide sequence ID" value="NZ_JACIEE010000003.1"/>
</dbReference>
<dbReference type="AlphaFoldDB" id="A0A7W6GJS4"/>
<feature type="signal peptide" evidence="1">
    <location>
        <begin position="1"/>
        <end position="22"/>
    </location>
</feature>
<evidence type="ECO:0000256" key="1">
    <source>
        <dbReference type="SAM" id="SignalP"/>
    </source>
</evidence>
<protein>
    <submittedName>
        <fullName evidence="2">Uncharacterized protein</fullName>
    </submittedName>
</protein>
<keyword evidence="1" id="KW-0732">Signal</keyword>
<reference evidence="2 3" key="1">
    <citation type="submission" date="2020-08" db="EMBL/GenBank/DDBJ databases">
        <title>Genomic Encyclopedia of Type Strains, Phase IV (KMG-IV): sequencing the most valuable type-strain genomes for metagenomic binning, comparative biology and taxonomic classification.</title>
        <authorList>
            <person name="Goeker M."/>
        </authorList>
    </citation>
    <scope>NUCLEOTIDE SEQUENCE [LARGE SCALE GENOMIC DNA]</scope>
    <source>
        <strain evidence="2 3">DSM 100211</strain>
    </source>
</reference>
<organism evidence="2 3">
    <name type="scientific">Mycoplana azooxidifex</name>
    <dbReference type="NCBI Taxonomy" id="1636188"/>
    <lineage>
        <taxon>Bacteria</taxon>
        <taxon>Pseudomonadati</taxon>
        <taxon>Pseudomonadota</taxon>
        <taxon>Alphaproteobacteria</taxon>
        <taxon>Hyphomicrobiales</taxon>
        <taxon>Rhizobiaceae</taxon>
        <taxon>Mycoplana</taxon>
    </lineage>
</organism>